<accession>A0A8H6YH74</accession>
<feature type="compositionally biased region" description="Polar residues" evidence="1">
    <location>
        <begin position="1"/>
        <end position="10"/>
    </location>
</feature>
<evidence type="ECO:0000313" key="4">
    <source>
        <dbReference type="Proteomes" id="UP000620124"/>
    </source>
</evidence>
<evidence type="ECO:0000313" key="3">
    <source>
        <dbReference type="EMBL" id="KAF7358236.1"/>
    </source>
</evidence>
<name>A0A8H6YH74_9AGAR</name>
<keyword evidence="2" id="KW-1133">Transmembrane helix</keyword>
<feature type="transmembrane region" description="Helical" evidence="2">
    <location>
        <begin position="169"/>
        <end position="192"/>
    </location>
</feature>
<evidence type="ECO:0000256" key="1">
    <source>
        <dbReference type="SAM" id="MobiDB-lite"/>
    </source>
</evidence>
<keyword evidence="2" id="KW-0812">Transmembrane</keyword>
<dbReference type="EMBL" id="JACAZI010000006">
    <property type="protein sequence ID" value="KAF7358236.1"/>
    <property type="molecule type" value="Genomic_DNA"/>
</dbReference>
<gene>
    <name evidence="3" type="ORF">MVEN_00872400</name>
</gene>
<reference evidence="3" key="1">
    <citation type="submission" date="2020-05" db="EMBL/GenBank/DDBJ databases">
        <title>Mycena genomes resolve the evolution of fungal bioluminescence.</title>
        <authorList>
            <person name="Tsai I.J."/>
        </authorList>
    </citation>
    <scope>NUCLEOTIDE SEQUENCE</scope>
    <source>
        <strain evidence="3">CCC161011</strain>
    </source>
</reference>
<dbReference type="AlphaFoldDB" id="A0A8H6YH74"/>
<keyword evidence="2" id="KW-0472">Membrane</keyword>
<sequence length="223" mass="24096">MQPSMKSNCTPSPPSRESRASENVGGYAHGATPNFLLRGGLEAGAFALDGAGTWGMFTGFRLPADLRASLAGSLYAVLQSAHIWSSELVRSLIRARFLLSSFLRLACHSAPCLDNRTLSLSRRFLHCSLTLGTIHGGLSAIGLFSSPFVKFVNLANGPTVSCRRPWVNAALPVHALSACLPCIFSFFLFFWYPCGLCDSSGLSLFQYYVIRCSGADDLYLPCV</sequence>
<comment type="caution">
    <text evidence="3">The sequence shown here is derived from an EMBL/GenBank/DDBJ whole genome shotgun (WGS) entry which is preliminary data.</text>
</comment>
<evidence type="ECO:0000256" key="2">
    <source>
        <dbReference type="SAM" id="Phobius"/>
    </source>
</evidence>
<feature type="transmembrane region" description="Helical" evidence="2">
    <location>
        <begin position="124"/>
        <end position="149"/>
    </location>
</feature>
<proteinExistence type="predicted"/>
<dbReference type="Proteomes" id="UP000620124">
    <property type="component" value="Unassembled WGS sequence"/>
</dbReference>
<keyword evidence="4" id="KW-1185">Reference proteome</keyword>
<feature type="region of interest" description="Disordered" evidence="1">
    <location>
        <begin position="1"/>
        <end position="25"/>
    </location>
</feature>
<organism evidence="3 4">
    <name type="scientific">Mycena venus</name>
    <dbReference type="NCBI Taxonomy" id="2733690"/>
    <lineage>
        <taxon>Eukaryota</taxon>
        <taxon>Fungi</taxon>
        <taxon>Dikarya</taxon>
        <taxon>Basidiomycota</taxon>
        <taxon>Agaricomycotina</taxon>
        <taxon>Agaricomycetes</taxon>
        <taxon>Agaricomycetidae</taxon>
        <taxon>Agaricales</taxon>
        <taxon>Marasmiineae</taxon>
        <taxon>Mycenaceae</taxon>
        <taxon>Mycena</taxon>
    </lineage>
</organism>
<protein>
    <submittedName>
        <fullName evidence="3">Uncharacterized protein</fullName>
    </submittedName>
</protein>